<keyword evidence="3" id="KW-0223">Dioxygenase</keyword>
<dbReference type="InterPro" id="IPR044862">
    <property type="entry name" value="Pro_4_hyd_alph_FE2OG_OXY"/>
</dbReference>
<dbReference type="GO" id="GO:0005506">
    <property type="term" value="F:iron ion binding"/>
    <property type="evidence" value="ECO:0007669"/>
    <property type="project" value="InterPro"/>
</dbReference>
<evidence type="ECO:0000256" key="4">
    <source>
        <dbReference type="ARBA" id="ARBA00023002"/>
    </source>
</evidence>
<comment type="caution">
    <text evidence="9">The sequence shown here is derived from an EMBL/GenBank/DDBJ whole genome shotgun (WGS) entry which is preliminary data.</text>
</comment>
<dbReference type="PANTHER" id="PTHR10869:SF246">
    <property type="entry name" value="TRANSMEMBRANE PROLYL 4-HYDROXYLASE"/>
    <property type="match status" value="1"/>
</dbReference>
<proteinExistence type="predicted"/>
<dbReference type="PANTHER" id="PTHR10869">
    <property type="entry name" value="PROLYL 4-HYDROXYLASE ALPHA SUBUNIT"/>
    <property type="match status" value="1"/>
</dbReference>
<keyword evidence="2" id="KW-0479">Metal-binding</keyword>
<keyword evidence="7" id="KW-0732">Signal</keyword>
<dbReference type="GO" id="GO:0005783">
    <property type="term" value="C:endoplasmic reticulum"/>
    <property type="evidence" value="ECO:0007669"/>
    <property type="project" value="TreeGrafter"/>
</dbReference>
<feature type="signal peptide" evidence="7">
    <location>
        <begin position="1"/>
        <end position="19"/>
    </location>
</feature>
<accession>A0A9N8HXI0</accession>
<reference evidence="9" key="1">
    <citation type="submission" date="2020-06" db="EMBL/GenBank/DDBJ databases">
        <authorList>
            <consortium name="Plant Systems Biology data submission"/>
        </authorList>
    </citation>
    <scope>NUCLEOTIDE SEQUENCE</scope>
    <source>
        <strain evidence="9">D6</strain>
    </source>
</reference>
<gene>
    <name evidence="9" type="ORF">SEMRO_3112_G343970.1</name>
</gene>
<dbReference type="GO" id="GO:0031418">
    <property type="term" value="F:L-ascorbic acid binding"/>
    <property type="evidence" value="ECO:0007669"/>
    <property type="project" value="InterPro"/>
</dbReference>
<dbReference type="SMART" id="SM00702">
    <property type="entry name" value="P4Hc"/>
    <property type="match status" value="1"/>
</dbReference>
<keyword evidence="5" id="KW-0408">Iron</keyword>
<dbReference type="InterPro" id="IPR005123">
    <property type="entry name" value="Oxoglu/Fe-dep_dioxygenase_dom"/>
</dbReference>
<evidence type="ECO:0000256" key="2">
    <source>
        <dbReference type="ARBA" id="ARBA00022723"/>
    </source>
</evidence>
<evidence type="ECO:0000256" key="3">
    <source>
        <dbReference type="ARBA" id="ARBA00022964"/>
    </source>
</evidence>
<evidence type="ECO:0000256" key="6">
    <source>
        <dbReference type="SAM" id="MobiDB-lite"/>
    </source>
</evidence>
<evidence type="ECO:0000259" key="8">
    <source>
        <dbReference type="PROSITE" id="PS51471"/>
    </source>
</evidence>
<feature type="compositionally biased region" description="Acidic residues" evidence="6">
    <location>
        <begin position="352"/>
        <end position="377"/>
    </location>
</feature>
<comment type="cofactor">
    <cofactor evidence="1">
        <name>L-ascorbate</name>
        <dbReference type="ChEBI" id="CHEBI:38290"/>
    </cofactor>
</comment>
<sequence>MTISLNKLVFVLLISAVYSLETDSITPAFKSLPDELCPKWAREMHCEPLFVADKTLRFRDRRLSPDCPLGCQACSMDVGDEIDDVIQEYVRHCVNLQVPETEDVWKPGDLDATYERILREFPQYKPTVLSRDPWLVQLEDFIKPPEAMVMIKETQLEVLSGAAEAGLEKANDAGGVCHSTQAWCNEGCLRRPEMQSVIQRVEDLVNLPWKYAEPIHFIEYEPGQKYGRHSDHIPEEMETMHGPRLFTLLLYLNDIEEDLGGDTCFPNLDVCIQPKLGRAVIWPNVLNDKPWAAENRTWHEANEIYKGFKYASTFWLHLRDYEHAERLNCIYTMEDDIREELEEMEAEKYGDYDDDEEDEEEEEEYGDDEYYDDDGYE</sequence>
<dbReference type="PROSITE" id="PS51471">
    <property type="entry name" value="FE2OG_OXY"/>
    <property type="match status" value="1"/>
</dbReference>
<evidence type="ECO:0000313" key="9">
    <source>
        <dbReference type="EMBL" id="CAB9530918.1"/>
    </source>
</evidence>
<dbReference type="OrthoDB" id="201870at2759"/>
<dbReference type="Proteomes" id="UP001153069">
    <property type="component" value="Unassembled WGS sequence"/>
</dbReference>
<evidence type="ECO:0000256" key="5">
    <source>
        <dbReference type="ARBA" id="ARBA00023004"/>
    </source>
</evidence>
<dbReference type="Pfam" id="PF13640">
    <property type="entry name" value="2OG-FeII_Oxy_3"/>
    <property type="match status" value="1"/>
</dbReference>
<evidence type="ECO:0000313" key="10">
    <source>
        <dbReference type="Proteomes" id="UP001153069"/>
    </source>
</evidence>
<feature type="region of interest" description="Disordered" evidence="6">
    <location>
        <begin position="342"/>
        <end position="377"/>
    </location>
</feature>
<dbReference type="Gene3D" id="2.60.120.620">
    <property type="entry name" value="q2cbj1_9rhob like domain"/>
    <property type="match status" value="1"/>
</dbReference>
<evidence type="ECO:0000256" key="1">
    <source>
        <dbReference type="ARBA" id="ARBA00001961"/>
    </source>
</evidence>
<keyword evidence="4" id="KW-0560">Oxidoreductase</keyword>
<dbReference type="EMBL" id="CAICTM010003110">
    <property type="protein sequence ID" value="CAB9530918.1"/>
    <property type="molecule type" value="Genomic_DNA"/>
</dbReference>
<protein>
    <submittedName>
        <fullName evidence="9">Probable prolyl 4-hydroxylase</fullName>
    </submittedName>
</protein>
<evidence type="ECO:0000256" key="7">
    <source>
        <dbReference type="SAM" id="SignalP"/>
    </source>
</evidence>
<dbReference type="InterPro" id="IPR045054">
    <property type="entry name" value="P4HA-like"/>
</dbReference>
<name>A0A9N8HXI0_9STRA</name>
<organism evidence="9 10">
    <name type="scientific">Seminavis robusta</name>
    <dbReference type="NCBI Taxonomy" id="568900"/>
    <lineage>
        <taxon>Eukaryota</taxon>
        <taxon>Sar</taxon>
        <taxon>Stramenopiles</taxon>
        <taxon>Ochrophyta</taxon>
        <taxon>Bacillariophyta</taxon>
        <taxon>Bacillariophyceae</taxon>
        <taxon>Bacillariophycidae</taxon>
        <taxon>Naviculales</taxon>
        <taxon>Naviculaceae</taxon>
        <taxon>Seminavis</taxon>
    </lineage>
</organism>
<feature type="chain" id="PRO_5040189857" evidence="7">
    <location>
        <begin position="20"/>
        <end position="377"/>
    </location>
</feature>
<feature type="domain" description="Fe2OG dioxygenase" evidence="8">
    <location>
        <begin position="211"/>
        <end position="318"/>
    </location>
</feature>
<dbReference type="GO" id="GO:0004656">
    <property type="term" value="F:procollagen-proline 4-dioxygenase activity"/>
    <property type="evidence" value="ECO:0007669"/>
    <property type="project" value="TreeGrafter"/>
</dbReference>
<keyword evidence="10" id="KW-1185">Reference proteome</keyword>
<dbReference type="AlphaFoldDB" id="A0A9N8HXI0"/>
<dbReference type="InterPro" id="IPR006620">
    <property type="entry name" value="Pro_4_hyd_alph"/>
</dbReference>